<feature type="transmembrane region" description="Helical" evidence="1">
    <location>
        <begin position="127"/>
        <end position="147"/>
    </location>
</feature>
<gene>
    <name evidence="3" type="ORF">M011DRAFT_486653</name>
</gene>
<dbReference type="InterPro" id="IPR056121">
    <property type="entry name" value="DUF7704"/>
</dbReference>
<dbReference type="Proteomes" id="UP000799440">
    <property type="component" value="Unassembled WGS sequence"/>
</dbReference>
<dbReference type="EMBL" id="MU006573">
    <property type="protein sequence ID" value="KAF2747385.1"/>
    <property type="molecule type" value="Genomic_DNA"/>
</dbReference>
<evidence type="ECO:0000313" key="3">
    <source>
        <dbReference type="EMBL" id="KAF2747385.1"/>
    </source>
</evidence>
<evidence type="ECO:0000259" key="2">
    <source>
        <dbReference type="Pfam" id="PF24803"/>
    </source>
</evidence>
<keyword evidence="1" id="KW-0812">Transmembrane</keyword>
<reference evidence="3" key="1">
    <citation type="journal article" date="2020" name="Stud. Mycol.">
        <title>101 Dothideomycetes genomes: a test case for predicting lifestyles and emergence of pathogens.</title>
        <authorList>
            <person name="Haridas S."/>
            <person name="Albert R."/>
            <person name="Binder M."/>
            <person name="Bloem J."/>
            <person name="Labutti K."/>
            <person name="Salamov A."/>
            <person name="Andreopoulos B."/>
            <person name="Baker S."/>
            <person name="Barry K."/>
            <person name="Bills G."/>
            <person name="Bluhm B."/>
            <person name="Cannon C."/>
            <person name="Castanera R."/>
            <person name="Culley D."/>
            <person name="Daum C."/>
            <person name="Ezra D."/>
            <person name="Gonzalez J."/>
            <person name="Henrissat B."/>
            <person name="Kuo A."/>
            <person name="Liang C."/>
            <person name="Lipzen A."/>
            <person name="Lutzoni F."/>
            <person name="Magnuson J."/>
            <person name="Mondo S."/>
            <person name="Nolan M."/>
            <person name="Ohm R."/>
            <person name="Pangilinan J."/>
            <person name="Park H.-J."/>
            <person name="Ramirez L."/>
            <person name="Alfaro M."/>
            <person name="Sun H."/>
            <person name="Tritt A."/>
            <person name="Yoshinaga Y."/>
            <person name="Zwiers L.-H."/>
            <person name="Turgeon B."/>
            <person name="Goodwin S."/>
            <person name="Spatafora J."/>
            <person name="Crous P."/>
            <person name="Grigoriev I."/>
        </authorList>
    </citation>
    <scope>NUCLEOTIDE SEQUENCE</scope>
    <source>
        <strain evidence="3">CBS 119925</strain>
    </source>
</reference>
<dbReference type="AlphaFoldDB" id="A0A6A6VA21"/>
<feature type="transmembrane region" description="Helical" evidence="1">
    <location>
        <begin position="90"/>
        <end position="107"/>
    </location>
</feature>
<dbReference type="PANTHER" id="PTHR37019:SF2">
    <property type="entry name" value="EXPERA DOMAIN-CONTAINING PROTEIN"/>
    <property type="match status" value="1"/>
</dbReference>
<keyword evidence="1" id="KW-0472">Membrane</keyword>
<keyword evidence="4" id="KW-1185">Reference proteome</keyword>
<organism evidence="3 4">
    <name type="scientific">Sporormia fimetaria CBS 119925</name>
    <dbReference type="NCBI Taxonomy" id="1340428"/>
    <lineage>
        <taxon>Eukaryota</taxon>
        <taxon>Fungi</taxon>
        <taxon>Dikarya</taxon>
        <taxon>Ascomycota</taxon>
        <taxon>Pezizomycotina</taxon>
        <taxon>Dothideomycetes</taxon>
        <taxon>Pleosporomycetidae</taxon>
        <taxon>Pleosporales</taxon>
        <taxon>Sporormiaceae</taxon>
        <taxon>Sporormia</taxon>
    </lineage>
</organism>
<feature type="domain" description="DUF7704" evidence="2">
    <location>
        <begin position="5"/>
        <end position="149"/>
    </location>
</feature>
<dbReference type="Pfam" id="PF24803">
    <property type="entry name" value="DUF7704"/>
    <property type="match status" value="1"/>
</dbReference>
<keyword evidence="1" id="KW-1133">Transmembrane helix</keyword>
<name>A0A6A6VA21_9PLEO</name>
<dbReference type="PANTHER" id="PTHR37019">
    <property type="entry name" value="CHROMOSOME 1, WHOLE GENOME SHOTGUN SEQUENCE"/>
    <property type="match status" value="1"/>
</dbReference>
<evidence type="ECO:0000313" key="4">
    <source>
        <dbReference type="Proteomes" id="UP000799440"/>
    </source>
</evidence>
<feature type="transmembrane region" description="Helical" evidence="1">
    <location>
        <begin position="57"/>
        <end position="78"/>
    </location>
</feature>
<proteinExistence type="predicted"/>
<accession>A0A6A6VA21</accession>
<evidence type="ECO:0000256" key="1">
    <source>
        <dbReference type="SAM" id="Phobius"/>
    </source>
</evidence>
<protein>
    <recommendedName>
        <fullName evidence="2">DUF7704 domain-containing protein</fullName>
    </recommendedName>
</protein>
<sequence length="154" mass="17136">MALGSNLPFWPALIFTYLEPLSYILGWNQAFNTPTEFILTQTPSTLSSKVTPVHPNAILVSYAFANVLLVMTGLVILCTVVTREARVTKTFLFILGCGDLGHLWGWYRGLGADVFWDYNAYNLSLWANIAFTVFLVVNRAATLLGLFGRIGRRA</sequence>
<dbReference type="OrthoDB" id="2937326at2759"/>